<accession>A0ABY7BQG6</accession>
<evidence type="ECO:0000313" key="2">
    <source>
        <dbReference type="Proteomes" id="UP001164909"/>
    </source>
</evidence>
<keyword evidence="2" id="KW-1185">Reference proteome</keyword>
<name>A0ABY7BQG6_9FIRM</name>
<organism evidence="1 2">
    <name type="scientific">Caldicellulosiruptor morganii</name>
    <dbReference type="NCBI Taxonomy" id="1387555"/>
    <lineage>
        <taxon>Bacteria</taxon>
        <taxon>Bacillati</taxon>
        <taxon>Bacillota</taxon>
        <taxon>Bacillota incertae sedis</taxon>
        <taxon>Caldicellulosiruptorales</taxon>
        <taxon>Caldicellulosiruptoraceae</taxon>
        <taxon>Caldicellulosiruptor</taxon>
    </lineage>
</organism>
<evidence type="ECO:0000313" key="1">
    <source>
        <dbReference type="EMBL" id="WAM33271.1"/>
    </source>
</evidence>
<protein>
    <submittedName>
        <fullName evidence="1">Uncharacterized protein</fullName>
    </submittedName>
</protein>
<proteinExistence type="predicted"/>
<sequence>MPKVTVNLPKPVYDKLCKLTEGSRTLDEIITYASSILIDSLRRAIRGELETAHWFTIASSIDLVYRKLLTSFLDQGSELFKSHFEKNLQLGDLRECAQTLRVLILIEYLKECLNNEGIEYLVEIRYQPLDDELRFWQSKGFTIPEEILLKTKSESEEIWQC</sequence>
<dbReference type="EMBL" id="CP113865">
    <property type="protein sequence ID" value="WAM33271.1"/>
    <property type="molecule type" value="Genomic_DNA"/>
</dbReference>
<reference evidence="1" key="1">
    <citation type="submission" date="2022-12" db="EMBL/GenBank/DDBJ databases">
        <authorList>
            <person name="Bing R.G."/>
            <person name="Willard D.J."/>
            <person name="Manesh M.J.H."/>
            <person name="Laemthong T."/>
            <person name="Crosby J.R."/>
            <person name="Kelly R.M."/>
        </authorList>
    </citation>
    <scope>NUCLEOTIDE SEQUENCE</scope>
    <source>
        <strain evidence="1">DSM 8990</strain>
    </source>
</reference>
<gene>
    <name evidence="1" type="ORF">OTK00_001764</name>
</gene>
<dbReference type="Proteomes" id="UP001164909">
    <property type="component" value="Chromosome"/>
</dbReference>
<dbReference type="RefSeq" id="WP_045169914.1">
    <property type="nucleotide sequence ID" value="NZ_CP113865.1"/>
</dbReference>